<accession>A0A443S0R4</accession>
<dbReference type="InterPro" id="IPR029030">
    <property type="entry name" value="Caspase-like_dom_sf"/>
</dbReference>
<evidence type="ECO:0000313" key="2">
    <source>
        <dbReference type="EMBL" id="RWS21127.1"/>
    </source>
</evidence>
<dbReference type="GO" id="GO:0006508">
    <property type="term" value="P:proteolysis"/>
    <property type="evidence" value="ECO:0007669"/>
    <property type="project" value="InterPro"/>
</dbReference>
<gene>
    <name evidence="2" type="ORF">B4U80_11927</name>
</gene>
<organism evidence="2 3">
    <name type="scientific">Leptotrombidium deliense</name>
    <dbReference type="NCBI Taxonomy" id="299467"/>
    <lineage>
        <taxon>Eukaryota</taxon>
        <taxon>Metazoa</taxon>
        <taxon>Ecdysozoa</taxon>
        <taxon>Arthropoda</taxon>
        <taxon>Chelicerata</taxon>
        <taxon>Arachnida</taxon>
        <taxon>Acari</taxon>
        <taxon>Acariformes</taxon>
        <taxon>Trombidiformes</taxon>
        <taxon>Prostigmata</taxon>
        <taxon>Anystina</taxon>
        <taxon>Parasitengona</taxon>
        <taxon>Trombiculoidea</taxon>
        <taxon>Trombiculidae</taxon>
        <taxon>Leptotrombidium</taxon>
    </lineage>
</organism>
<comment type="caution">
    <text evidence="2">The sequence shown here is derived from an EMBL/GenBank/DDBJ whole genome shotgun (WGS) entry which is preliminary data.</text>
</comment>
<dbReference type="EMBL" id="NCKV01013607">
    <property type="protein sequence ID" value="RWS21127.1"/>
    <property type="molecule type" value="Genomic_DNA"/>
</dbReference>
<protein>
    <recommendedName>
        <fullName evidence="1">Caspase family p20 domain-containing protein</fullName>
    </recommendedName>
</protein>
<dbReference type="SUPFAM" id="SSF52129">
    <property type="entry name" value="Caspase-like"/>
    <property type="match status" value="1"/>
</dbReference>
<dbReference type="Gene3D" id="3.40.50.1460">
    <property type="match status" value="1"/>
</dbReference>
<reference evidence="2 3" key="1">
    <citation type="journal article" date="2018" name="Gigascience">
        <title>Genomes of trombidid mites reveal novel predicted allergens and laterally-transferred genes associated with secondary metabolism.</title>
        <authorList>
            <person name="Dong X."/>
            <person name="Chaisiri K."/>
            <person name="Xia D."/>
            <person name="Armstrong S.D."/>
            <person name="Fang Y."/>
            <person name="Donnelly M.J."/>
            <person name="Kadowaki T."/>
            <person name="McGarry J.W."/>
            <person name="Darby A.C."/>
            <person name="Makepeace B.L."/>
        </authorList>
    </citation>
    <scope>NUCLEOTIDE SEQUENCE [LARGE SCALE GENOMIC DNA]</scope>
    <source>
        <strain evidence="2">UoL-UT</strain>
    </source>
</reference>
<dbReference type="InterPro" id="IPR001309">
    <property type="entry name" value="Pept_C14_p20"/>
</dbReference>
<feature type="domain" description="Caspase family p20" evidence="1">
    <location>
        <begin position="60"/>
        <end position="184"/>
    </location>
</feature>
<name>A0A443S0R4_9ACAR</name>
<dbReference type="AlphaFoldDB" id="A0A443S0R4"/>
<proteinExistence type="predicted"/>
<dbReference type="OrthoDB" id="6044770at2759"/>
<dbReference type="Proteomes" id="UP000288716">
    <property type="component" value="Unassembled WGS sequence"/>
</dbReference>
<dbReference type="Pfam" id="PF00656">
    <property type="entry name" value="Peptidase_C14"/>
    <property type="match status" value="1"/>
</dbReference>
<dbReference type="VEuPathDB" id="VectorBase:LDEU010913"/>
<dbReference type="PROSITE" id="PS50208">
    <property type="entry name" value="CASPASE_P20"/>
    <property type="match status" value="1"/>
</dbReference>
<evidence type="ECO:0000313" key="3">
    <source>
        <dbReference type="Proteomes" id="UP000288716"/>
    </source>
</evidence>
<dbReference type="InterPro" id="IPR011600">
    <property type="entry name" value="Pept_C14_caspase"/>
</dbReference>
<sequence>MVTRKIDMKMNTNPESNNVTEFQTHNFCKRFFFFPELLLHYKPDFKFVIFTQLGNADASEKGICIFIINNDYKNRNITRFEEYDYKKEQQIFQRLGFKVIEIKDKPKKVSEGKKGLEEEYAEAIEQVNKNHLAVFIFISTHTTEDFMLTVDSEYIPYSDLSDALSDEQRPDLQHLPKFMFVQGCESIIFFIYFY</sequence>
<evidence type="ECO:0000259" key="1">
    <source>
        <dbReference type="PROSITE" id="PS50208"/>
    </source>
</evidence>
<keyword evidence="3" id="KW-1185">Reference proteome</keyword>
<dbReference type="GO" id="GO:0004197">
    <property type="term" value="F:cysteine-type endopeptidase activity"/>
    <property type="evidence" value="ECO:0007669"/>
    <property type="project" value="InterPro"/>
</dbReference>